<dbReference type="Proteomes" id="UP000604481">
    <property type="component" value="Unassembled WGS sequence"/>
</dbReference>
<keyword evidence="2" id="KW-1185">Reference proteome</keyword>
<accession>A0A8J7K1Q5</accession>
<protein>
    <submittedName>
        <fullName evidence="1">Class I SAM-dependent methyltransferase</fullName>
    </submittedName>
</protein>
<sequence length="207" mass="23480">MDYYGFVRQEIIPLLPEHAPRALEVGCGNGATLAWLKASGLCREAVGVEYSQSASQIAREHLDLVIEGNAEHIDFGSLGQFDLILCLDVLEHLQDPWLMLRRLRERLSERGVLIVSLPNVRHHSVLLPLLLGGRWHYTDAGILDRTHLRFFTRDTARDLLETSGFAIADSCSVGQNWSPSRWWRWLGKWRAAEPFCAVQYLFAARAS</sequence>
<keyword evidence="1" id="KW-0489">Methyltransferase</keyword>
<dbReference type="SUPFAM" id="SSF53335">
    <property type="entry name" value="S-adenosyl-L-methionine-dependent methyltransferases"/>
    <property type="match status" value="1"/>
</dbReference>
<gene>
    <name evidence="1" type="ORF">INR99_09315</name>
</gene>
<dbReference type="InterPro" id="IPR029063">
    <property type="entry name" value="SAM-dependent_MTases_sf"/>
</dbReference>
<comment type="caution">
    <text evidence="1">The sequence shown here is derived from an EMBL/GenBank/DDBJ whole genome shotgun (WGS) entry which is preliminary data.</text>
</comment>
<proteinExistence type="predicted"/>
<keyword evidence="1" id="KW-0808">Transferase</keyword>
<dbReference type="Gene3D" id="3.40.50.150">
    <property type="entry name" value="Vaccinia Virus protein VP39"/>
    <property type="match status" value="1"/>
</dbReference>
<dbReference type="GO" id="GO:0032259">
    <property type="term" value="P:methylation"/>
    <property type="evidence" value="ECO:0007669"/>
    <property type="project" value="UniProtKB-KW"/>
</dbReference>
<dbReference type="GO" id="GO:0008168">
    <property type="term" value="F:methyltransferase activity"/>
    <property type="evidence" value="ECO:0007669"/>
    <property type="project" value="UniProtKB-KW"/>
</dbReference>
<organism evidence="1 2">
    <name type="scientific">Chitinilyticum piscinae</name>
    <dbReference type="NCBI Taxonomy" id="2866724"/>
    <lineage>
        <taxon>Bacteria</taxon>
        <taxon>Pseudomonadati</taxon>
        <taxon>Pseudomonadota</taxon>
        <taxon>Betaproteobacteria</taxon>
        <taxon>Neisseriales</taxon>
        <taxon>Chitinibacteraceae</taxon>
        <taxon>Chitinilyticum</taxon>
    </lineage>
</organism>
<evidence type="ECO:0000313" key="1">
    <source>
        <dbReference type="EMBL" id="MBE9609551.1"/>
    </source>
</evidence>
<evidence type="ECO:0000313" key="2">
    <source>
        <dbReference type="Proteomes" id="UP000604481"/>
    </source>
</evidence>
<dbReference type="EMBL" id="JADFUA010000004">
    <property type="protein sequence ID" value="MBE9609551.1"/>
    <property type="molecule type" value="Genomic_DNA"/>
</dbReference>
<dbReference type="AlphaFoldDB" id="A0A8J7K1Q5"/>
<dbReference type="PANTHER" id="PTHR43861:SF6">
    <property type="entry name" value="METHYLTRANSFERASE TYPE 11"/>
    <property type="match status" value="1"/>
</dbReference>
<dbReference type="RefSeq" id="WP_194116072.1">
    <property type="nucleotide sequence ID" value="NZ_JADFUA010000004.1"/>
</dbReference>
<dbReference type="CDD" id="cd02440">
    <property type="entry name" value="AdoMet_MTases"/>
    <property type="match status" value="1"/>
</dbReference>
<reference evidence="1 2" key="1">
    <citation type="submission" date="2020-10" db="EMBL/GenBank/DDBJ databases">
        <title>The genome sequence of Chitinilyticum litopenaei 4Y14.</title>
        <authorList>
            <person name="Liu Y."/>
        </authorList>
    </citation>
    <scope>NUCLEOTIDE SEQUENCE [LARGE SCALE GENOMIC DNA]</scope>
    <source>
        <strain evidence="1 2">4Y14</strain>
    </source>
</reference>
<name>A0A8J7K1Q5_9NEIS</name>
<dbReference type="PANTHER" id="PTHR43861">
    <property type="entry name" value="TRANS-ACONITATE 2-METHYLTRANSFERASE-RELATED"/>
    <property type="match status" value="1"/>
</dbReference>
<dbReference type="Pfam" id="PF13489">
    <property type="entry name" value="Methyltransf_23"/>
    <property type="match status" value="1"/>
</dbReference>